<evidence type="ECO:0000256" key="7">
    <source>
        <dbReference type="SAM" id="SignalP"/>
    </source>
</evidence>
<evidence type="ECO:0000256" key="5">
    <source>
        <dbReference type="SAM" id="MobiDB-lite"/>
    </source>
</evidence>
<dbReference type="PROSITE" id="PS51450">
    <property type="entry name" value="LRR"/>
    <property type="match status" value="3"/>
</dbReference>
<keyword evidence="2" id="KW-0677">Repeat</keyword>
<feature type="region of interest" description="Disordered" evidence="5">
    <location>
        <begin position="536"/>
        <end position="558"/>
    </location>
</feature>
<feature type="region of interest" description="Disordered" evidence="5">
    <location>
        <begin position="25"/>
        <end position="58"/>
    </location>
</feature>
<keyword evidence="7" id="KW-0732">Signal</keyword>
<dbReference type="PANTHER" id="PTHR48056:SF81">
    <property type="entry name" value="RECEPTOR PROTEIN-TYROSINE KINASE CEPR1"/>
    <property type="match status" value="1"/>
</dbReference>
<evidence type="ECO:0000256" key="4">
    <source>
        <dbReference type="ARBA" id="ARBA00022840"/>
    </source>
</evidence>
<dbReference type="Gene3D" id="3.80.10.10">
    <property type="entry name" value="Ribonuclease Inhibitor"/>
    <property type="match status" value="1"/>
</dbReference>
<dbReference type="Pfam" id="PF13855">
    <property type="entry name" value="LRR_8"/>
    <property type="match status" value="1"/>
</dbReference>
<dbReference type="PROSITE" id="PS50011">
    <property type="entry name" value="PROTEIN_KINASE_DOM"/>
    <property type="match status" value="1"/>
</dbReference>
<reference evidence="9" key="2">
    <citation type="submission" date="2019-06" db="EMBL/GenBank/DDBJ databases">
        <title>Genomics analysis of Aphanomyces spp. identifies a new class of oomycete effector associated with host adaptation.</title>
        <authorList>
            <person name="Gaulin E."/>
        </authorList>
    </citation>
    <scope>NUCLEOTIDE SEQUENCE</scope>
    <source>
        <strain evidence="9">CBS 578.67</strain>
    </source>
</reference>
<dbReference type="Gene3D" id="1.10.510.10">
    <property type="entry name" value="Transferase(Phosphotransferase) domain 1"/>
    <property type="match status" value="1"/>
</dbReference>
<evidence type="ECO:0000313" key="9">
    <source>
        <dbReference type="EMBL" id="KAF0685016.1"/>
    </source>
</evidence>
<dbReference type="AlphaFoldDB" id="A0A485LLT4"/>
<evidence type="ECO:0000313" key="11">
    <source>
        <dbReference type="Proteomes" id="UP000332933"/>
    </source>
</evidence>
<dbReference type="InterPro" id="IPR001611">
    <property type="entry name" value="Leu-rich_rpt"/>
</dbReference>
<dbReference type="SUPFAM" id="SSF56112">
    <property type="entry name" value="Protein kinase-like (PK-like)"/>
    <property type="match status" value="1"/>
</dbReference>
<dbReference type="InterPro" id="IPR032675">
    <property type="entry name" value="LRR_dom_sf"/>
</dbReference>
<dbReference type="InterPro" id="IPR011009">
    <property type="entry name" value="Kinase-like_dom_sf"/>
</dbReference>
<evidence type="ECO:0000256" key="6">
    <source>
        <dbReference type="SAM" id="Phobius"/>
    </source>
</evidence>
<evidence type="ECO:0000256" key="2">
    <source>
        <dbReference type="ARBA" id="ARBA00022737"/>
    </source>
</evidence>
<evidence type="ECO:0000256" key="3">
    <source>
        <dbReference type="ARBA" id="ARBA00022741"/>
    </source>
</evidence>
<dbReference type="EMBL" id="CAADRA010007249">
    <property type="protein sequence ID" value="VFT99693.1"/>
    <property type="molecule type" value="Genomic_DNA"/>
</dbReference>
<accession>A0A485LLT4</accession>
<dbReference type="InterPro" id="IPR050647">
    <property type="entry name" value="Plant_LRR-RLKs"/>
</dbReference>
<dbReference type="EMBL" id="VJMH01007223">
    <property type="protein sequence ID" value="KAF0685016.1"/>
    <property type="molecule type" value="Genomic_DNA"/>
</dbReference>
<evidence type="ECO:0000313" key="10">
    <source>
        <dbReference type="EMBL" id="VFT99693.1"/>
    </source>
</evidence>
<keyword evidence="4" id="KW-0067">ATP-binding</keyword>
<gene>
    <name evidence="10" type="primary">Aste57867_23045</name>
    <name evidence="9" type="ORF">As57867_022974</name>
    <name evidence="10" type="ORF">ASTE57867_23045</name>
</gene>
<feature type="compositionally biased region" description="Basic residues" evidence="5">
    <location>
        <begin position="25"/>
        <end position="48"/>
    </location>
</feature>
<proteinExistence type="predicted"/>
<dbReference type="Pfam" id="PF07714">
    <property type="entry name" value="PK_Tyr_Ser-Thr"/>
    <property type="match status" value="1"/>
</dbReference>
<sequence>MHVRWRFLLLLLVIVFVLTSAAKKNTKKPTKKHKKQFKKQHRRRHHHRRDDDDDPPAFPTLLTKAEDAELQATLNELEHDLLPTFFEEETQEVGFNAKDRPFIVELDKCIEKKALLTGCKTTVGAFVACWYRNDKSGHCVPEILRPKDDYVLKHNPNLYSYEIATSNAKEEAEKGMVVQDFKDQVVQIEYFPSDATAIDLSDLKRVLLVDKAMPDGLYTLRMTNVGLTGYPVPGQFANISLPSSVRRLNFRRNQMTHFDPAQWLDVPLAEIYLGNNKLADLGSVTYPQSLQVMDLRSNQLRGFRGIKLPIALKVLYVLVTATCDVYTWSTRQLADNKISALHDIPFAQLPNLTTLSLVSNRITTLTADDNVLPPSLTMLDLTGNYLASISPEFAFPPNLTRLDLNTNNLTSISFLKFPLSLTNLTIYDNPITDASFTPAQVAQLRTINILGSTDGLNCTGKGQKRRIVDKFFVCETNGDDETSVHTSSSASHRDASQSATSSVLPIVLGGVGGMLLVTAATVLFVYRSRFRKPREDDHEDRDSVIFESHGSGKPMPLVDVGRPKQVPPHATNMQNDFHRSETSSTTESFVYPTSPAWLEFAIQLHEVSNVIPVIGGGCCAVYKRRRVLLTSLDPQHIDKTLDMAMAFGSHPTILRFYGIVAGATSTQLAVELLARGTLDTVLTTCTLDWRQKLHVALNVLDALVHLHAQQPMPFVHMTLASHMIHLDDSFSAKLKLPFPDDALEKQSPLWSAPELRQGWIPSTKSDMYAFGVLLALLDREALPTKPLNDDGTIEWFRVTCPANVRALGLDCLQANPAHRPTAEDALRRLREVLAEAEAGMLELDGLSSVDGSSSAGTTTL</sequence>
<dbReference type="Proteomes" id="UP000332933">
    <property type="component" value="Unassembled WGS sequence"/>
</dbReference>
<dbReference type="OrthoDB" id="291737at2759"/>
<dbReference type="PANTHER" id="PTHR48056">
    <property type="entry name" value="LRR RECEPTOR-LIKE SERINE/THREONINE-PROTEIN KINASE-RELATED"/>
    <property type="match status" value="1"/>
</dbReference>
<dbReference type="InterPro" id="IPR000719">
    <property type="entry name" value="Prot_kinase_dom"/>
</dbReference>
<keyword evidence="6" id="KW-0472">Membrane</keyword>
<feature type="transmembrane region" description="Helical" evidence="6">
    <location>
        <begin position="503"/>
        <end position="526"/>
    </location>
</feature>
<feature type="domain" description="Protein kinase" evidence="8">
    <location>
        <begin position="543"/>
        <end position="833"/>
    </location>
</feature>
<keyword evidence="11" id="KW-1185">Reference proteome</keyword>
<keyword evidence="3" id="KW-0547">Nucleotide-binding</keyword>
<dbReference type="GO" id="GO:0005524">
    <property type="term" value="F:ATP binding"/>
    <property type="evidence" value="ECO:0007669"/>
    <property type="project" value="UniProtKB-KW"/>
</dbReference>
<dbReference type="SUPFAM" id="SSF52058">
    <property type="entry name" value="L domain-like"/>
    <property type="match status" value="1"/>
</dbReference>
<name>A0A485LLT4_9STRA</name>
<evidence type="ECO:0000256" key="1">
    <source>
        <dbReference type="ARBA" id="ARBA00022614"/>
    </source>
</evidence>
<keyword evidence="1" id="KW-0433">Leucine-rich repeat</keyword>
<keyword evidence="6" id="KW-1133">Transmembrane helix</keyword>
<feature type="signal peptide" evidence="7">
    <location>
        <begin position="1"/>
        <end position="21"/>
    </location>
</feature>
<dbReference type="InterPro" id="IPR001245">
    <property type="entry name" value="Ser-Thr/Tyr_kinase_cat_dom"/>
</dbReference>
<protein>
    <submittedName>
        <fullName evidence="10">Aste57867_23045 protein</fullName>
    </submittedName>
</protein>
<keyword evidence="6" id="KW-0812">Transmembrane</keyword>
<organism evidence="10 11">
    <name type="scientific">Aphanomyces stellatus</name>
    <dbReference type="NCBI Taxonomy" id="120398"/>
    <lineage>
        <taxon>Eukaryota</taxon>
        <taxon>Sar</taxon>
        <taxon>Stramenopiles</taxon>
        <taxon>Oomycota</taxon>
        <taxon>Saprolegniomycetes</taxon>
        <taxon>Saprolegniales</taxon>
        <taxon>Verrucalvaceae</taxon>
        <taxon>Aphanomyces</taxon>
    </lineage>
</organism>
<dbReference type="GO" id="GO:0004672">
    <property type="term" value="F:protein kinase activity"/>
    <property type="evidence" value="ECO:0007669"/>
    <property type="project" value="InterPro"/>
</dbReference>
<reference evidence="10 11" key="1">
    <citation type="submission" date="2019-03" db="EMBL/GenBank/DDBJ databases">
        <authorList>
            <person name="Gaulin E."/>
            <person name="Dumas B."/>
        </authorList>
    </citation>
    <scope>NUCLEOTIDE SEQUENCE [LARGE SCALE GENOMIC DNA]</scope>
    <source>
        <strain evidence="10">CBS 568.67</strain>
    </source>
</reference>
<evidence type="ECO:0000259" key="8">
    <source>
        <dbReference type="PROSITE" id="PS50011"/>
    </source>
</evidence>
<feature type="chain" id="PRO_5033437760" evidence="7">
    <location>
        <begin position="22"/>
        <end position="860"/>
    </location>
</feature>